<accession>A0A8R1UMS7</accession>
<dbReference type="Proteomes" id="UP000005239">
    <property type="component" value="Unassembled WGS sequence"/>
</dbReference>
<gene>
    <name evidence="1" type="primary">WBGene00274586</name>
</gene>
<reference evidence="1" key="2">
    <citation type="submission" date="2022-06" db="UniProtKB">
        <authorList>
            <consortium name="EnsemblMetazoa"/>
        </authorList>
    </citation>
    <scope>IDENTIFICATION</scope>
    <source>
        <strain evidence="1">PS312</strain>
    </source>
</reference>
<accession>A0A2A6CWF9</accession>
<sequence>CYQRCRIMEDDDIANLYEMLFERLIILRQENSHEAIHLGTYRAQSIGINCFRFWEIVVLLSKKENLEYPTGFHITPYQAETFNYMLKIPSQLFPIEHEMYVCKEEMRMVVFAIAFFRIEIIPHLVHLFINARVTNILKTFQKHENFLRGRIQKTMLPEQSDDAKYSNANWNLRWISEYKELPIFNSTEEYDLLD</sequence>
<proteinExistence type="predicted"/>
<reference evidence="2" key="1">
    <citation type="journal article" date="2008" name="Nat. Genet.">
        <title>The Pristionchus pacificus genome provides a unique perspective on nematode lifestyle and parasitism.</title>
        <authorList>
            <person name="Dieterich C."/>
            <person name="Clifton S.W."/>
            <person name="Schuster L.N."/>
            <person name="Chinwalla A."/>
            <person name="Delehaunty K."/>
            <person name="Dinkelacker I."/>
            <person name="Fulton L."/>
            <person name="Fulton R."/>
            <person name="Godfrey J."/>
            <person name="Minx P."/>
            <person name="Mitreva M."/>
            <person name="Roeseler W."/>
            <person name="Tian H."/>
            <person name="Witte H."/>
            <person name="Yang S.P."/>
            <person name="Wilson R.K."/>
            <person name="Sommer R.J."/>
        </authorList>
    </citation>
    <scope>NUCLEOTIDE SEQUENCE [LARGE SCALE GENOMIC DNA]</scope>
    <source>
        <strain evidence="2">PS312</strain>
    </source>
</reference>
<dbReference type="EnsemblMetazoa" id="PPA36217.1">
    <property type="protein sequence ID" value="PPA36217.1"/>
    <property type="gene ID" value="WBGene00274586"/>
</dbReference>
<organism evidence="1 2">
    <name type="scientific">Pristionchus pacificus</name>
    <name type="common">Parasitic nematode worm</name>
    <dbReference type="NCBI Taxonomy" id="54126"/>
    <lineage>
        <taxon>Eukaryota</taxon>
        <taxon>Metazoa</taxon>
        <taxon>Ecdysozoa</taxon>
        <taxon>Nematoda</taxon>
        <taxon>Chromadorea</taxon>
        <taxon>Rhabditida</taxon>
        <taxon>Rhabditina</taxon>
        <taxon>Diplogasteromorpha</taxon>
        <taxon>Diplogasteroidea</taxon>
        <taxon>Neodiplogasteridae</taxon>
        <taxon>Pristionchus</taxon>
    </lineage>
</organism>
<protein>
    <submittedName>
        <fullName evidence="1">Uncharacterized protein</fullName>
    </submittedName>
</protein>
<keyword evidence="2" id="KW-1185">Reference proteome</keyword>
<evidence type="ECO:0000313" key="2">
    <source>
        <dbReference type="Proteomes" id="UP000005239"/>
    </source>
</evidence>
<evidence type="ECO:0000313" key="1">
    <source>
        <dbReference type="EnsemblMetazoa" id="PPA36217.1"/>
    </source>
</evidence>
<dbReference type="AlphaFoldDB" id="A0A2A6CWF9"/>
<name>A0A2A6CWF9_PRIPA</name>